<dbReference type="NCBIfam" id="NF033547">
    <property type="entry name" value="transpos_IS1595"/>
    <property type="match status" value="1"/>
</dbReference>
<dbReference type="SMART" id="SM01126">
    <property type="entry name" value="DDE_Tnp_IS1595"/>
    <property type="match status" value="1"/>
</dbReference>
<dbReference type="Pfam" id="PF12760">
    <property type="entry name" value="Zn_ribbon_IS1595"/>
    <property type="match status" value="1"/>
</dbReference>
<proteinExistence type="predicted"/>
<protein>
    <recommendedName>
        <fullName evidence="1">ISXO2-like transposase domain-containing protein</fullName>
    </recommendedName>
</protein>
<dbReference type="PANTHER" id="PTHR47163:SF2">
    <property type="entry name" value="SI:DKEY-17M8.2"/>
    <property type="match status" value="1"/>
</dbReference>
<dbReference type="Pfam" id="PF12762">
    <property type="entry name" value="DDE_Tnp_IS1595"/>
    <property type="match status" value="1"/>
</dbReference>
<dbReference type="InterPro" id="IPR024445">
    <property type="entry name" value="Tnp_ISXO2-like"/>
</dbReference>
<sequence>METPKTLLQAARYFADLDVCEEFMREIKWHNNDPICPKCGSDRIGEIKTRRLLRCKDCRKQFSSKVGTIFEDSPLGLDKWFVAVWAIANCKNGVSSHEMGRTIGVTQRTAWFMLHRIRVAMDCVSSDKFSGTSEMDTTYVGGKASNMHATRRTKQIKGRGASGKTAVHGILQRGTGDRASQVNATVIGDNGTESTAVHVKGTVKQGSTVYTDEARAYDNMAKNYMHDAVNHSIEYVKGAVHTNGIENFWSLFKRSVKGTYVSVMPYHLFRYVSEQVYRFNYRKLTDANRFWLLMNQVVNKRLTYRMLAGIEDAGFMGKV</sequence>
<comment type="caution">
    <text evidence="2">The sequence shown here is derived from an EMBL/GenBank/DDBJ whole genome shotgun (WGS) entry which is preliminary data.</text>
</comment>
<dbReference type="AlphaFoldDB" id="A0A0F9G7Q9"/>
<dbReference type="InterPro" id="IPR024442">
    <property type="entry name" value="Transposase_Zn_ribbon"/>
</dbReference>
<dbReference type="PANTHER" id="PTHR47163">
    <property type="entry name" value="DDE_TNP_IS1595 DOMAIN-CONTAINING PROTEIN"/>
    <property type="match status" value="1"/>
</dbReference>
<dbReference type="InterPro" id="IPR053164">
    <property type="entry name" value="IS1016-like_transposase"/>
</dbReference>
<reference evidence="2" key="1">
    <citation type="journal article" date="2015" name="Nature">
        <title>Complex archaea that bridge the gap between prokaryotes and eukaryotes.</title>
        <authorList>
            <person name="Spang A."/>
            <person name="Saw J.H."/>
            <person name="Jorgensen S.L."/>
            <person name="Zaremba-Niedzwiedzka K."/>
            <person name="Martijn J."/>
            <person name="Lind A.E."/>
            <person name="van Eijk R."/>
            <person name="Schleper C."/>
            <person name="Guy L."/>
            <person name="Ettema T.J."/>
        </authorList>
    </citation>
    <scope>NUCLEOTIDE SEQUENCE</scope>
</reference>
<gene>
    <name evidence="2" type="ORF">LCGC14_1859750</name>
</gene>
<name>A0A0F9G7Q9_9ZZZZ</name>
<organism evidence="2">
    <name type="scientific">marine sediment metagenome</name>
    <dbReference type="NCBI Taxonomy" id="412755"/>
    <lineage>
        <taxon>unclassified sequences</taxon>
        <taxon>metagenomes</taxon>
        <taxon>ecological metagenomes</taxon>
    </lineage>
</organism>
<feature type="domain" description="ISXO2-like transposase" evidence="1">
    <location>
        <begin position="128"/>
        <end position="280"/>
    </location>
</feature>
<evidence type="ECO:0000313" key="2">
    <source>
        <dbReference type="EMBL" id="KKL94929.1"/>
    </source>
</evidence>
<evidence type="ECO:0000259" key="1">
    <source>
        <dbReference type="SMART" id="SM01126"/>
    </source>
</evidence>
<dbReference type="EMBL" id="LAZR01018801">
    <property type="protein sequence ID" value="KKL94929.1"/>
    <property type="molecule type" value="Genomic_DNA"/>
</dbReference>
<accession>A0A0F9G7Q9</accession>